<dbReference type="InterPro" id="IPR051315">
    <property type="entry name" value="Bact_Chemotaxis_CheA"/>
</dbReference>
<dbReference type="Pfam" id="PF01627">
    <property type="entry name" value="Hpt"/>
    <property type="match status" value="1"/>
</dbReference>
<dbReference type="InterPro" id="IPR037006">
    <property type="entry name" value="CheA-like_homodim_sf"/>
</dbReference>
<dbReference type="InterPro" id="IPR036890">
    <property type="entry name" value="HATPase_C_sf"/>
</dbReference>
<dbReference type="PROSITE" id="PS50851">
    <property type="entry name" value="CHEW"/>
    <property type="match status" value="1"/>
</dbReference>
<dbReference type="InterPro" id="IPR036641">
    <property type="entry name" value="HPT_dom_sf"/>
</dbReference>
<dbReference type="PANTHER" id="PTHR43395:SF1">
    <property type="entry name" value="CHEMOTAXIS PROTEIN CHEA"/>
    <property type="match status" value="1"/>
</dbReference>
<dbReference type="Gene3D" id="1.20.120.160">
    <property type="entry name" value="HPT domain"/>
    <property type="match status" value="1"/>
</dbReference>
<evidence type="ECO:0000313" key="9">
    <source>
        <dbReference type="Proteomes" id="UP001155057"/>
    </source>
</evidence>
<dbReference type="SUPFAM" id="SSF47384">
    <property type="entry name" value="Homodimeric domain of signal transducing histidine kinase"/>
    <property type="match status" value="1"/>
</dbReference>
<dbReference type="AlphaFoldDB" id="A0A9X2QA02"/>
<evidence type="ECO:0000256" key="3">
    <source>
        <dbReference type="ARBA" id="ARBA00022553"/>
    </source>
</evidence>
<dbReference type="EC" id="2.7.13.3" evidence="2"/>
<proteinExistence type="predicted"/>
<comment type="catalytic activity">
    <reaction evidence="1">
        <text>ATP + protein L-histidine = ADP + protein N-phospho-L-histidine.</text>
        <dbReference type="EC" id="2.7.13.3"/>
    </reaction>
</comment>
<feature type="region of interest" description="Disordered" evidence="7">
    <location>
        <begin position="140"/>
        <end position="208"/>
    </location>
</feature>
<dbReference type="InterPro" id="IPR003594">
    <property type="entry name" value="HATPase_dom"/>
</dbReference>
<dbReference type="PROSITE" id="PS50894">
    <property type="entry name" value="HPT"/>
    <property type="match status" value="1"/>
</dbReference>
<dbReference type="CDD" id="cd00088">
    <property type="entry name" value="HPT"/>
    <property type="match status" value="1"/>
</dbReference>
<dbReference type="FunFam" id="3.30.565.10:FF:000016">
    <property type="entry name" value="Chemotaxis protein CheA, putative"/>
    <property type="match status" value="1"/>
</dbReference>
<dbReference type="InterPro" id="IPR005467">
    <property type="entry name" value="His_kinase_dom"/>
</dbReference>
<evidence type="ECO:0000256" key="6">
    <source>
        <dbReference type="PROSITE-ProRule" id="PRU00110"/>
    </source>
</evidence>
<reference evidence="8" key="1">
    <citation type="submission" date="2022-08" db="EMBL/GenBank/DDBJ databases">
        <title>Genomic Encyclopedia of Type Strains, Phase V (KMG-V): Genome sequencing to study the core and pangenomes of soil and plant-associated prokaryotes.</title>
        <authorList>
            <person name="Whitman W."/>
        </authorList>
    </citation>
    <scope>NUCLEOTIDE SEQUENCE</scope>
    <source>
        <strain evidence="8">SP3049</strain>
    </source>
</reference>
<keyword evidence="3 6" id="KW-0597">Phosphoprotein</keyword>
<organism evidence="8 9">
    <name type="scientific">Salinibacter ruber</name>
    <dbReference type="NCBI Taxonomy" id="146919"/>
    <lineage>
        <taxon>Bacteria</taxon>
        <taxon>Pseudomonadati</taxon>
        <taxon>Rhodothermota</taxon>
        <taxon>Rhodothermia</taxon>
        <taxon>Rhodothermales</taxon>
        <taxon>Salinibacteraceae</taxon>
        <taxon>Salinibacter</taxon>
    </lineage>
</organism>
<evidence type="ECO:0000256" key="4">
    <source>
        <dbReference type="ARBA" id="ARBA00022679"/>
    </source>
</evidence>
<dbReference type="InterPro" id="IPR036097">
    <property type="entry name" value="HisK_dim/P_sf"/>
</dbReference>
<dbReference type="Proteomes" id="UP001155057">
    <property type="component" value="Unassembled WGS sequence"/>
</dbReference>
<dbReference type="Gene3D" id="1.10.287.560">
    <property type="entry name" value="Histidine kinase CheA-like, homodimeric domain"/>
    <property type="match status" value="1"/>
</dbReference>
<dbReference type="FunFam" id="2.30.30.40:FF:000048">
    <property type="entry name" value="Chemotaxis protein CheA, putative"/>
    <property type="match status" value="1"/>
</dbReference>
<comment type="caution">
    <text evidence="8">The sequence shown here is derived from an EMBL/GenBank/DDBJ whole genome shotgun (WGS) entry which is preliminary data.</text>
</comment>
<keyword evidence="4 8" id="KW-0808">Transferase</keyword>
<dbReference type="RefSeq" id="WP_164923676.1">
    <property type="nucleotide sequence ID" value="NZ_CALTRY010000009.1"/>
</dbReference>
<dbReference type="InterPro" id="IPR002545">
    <property type="entry name" value="CheW-lke_dom"/>
</dbReference>
<dbReference type="InterPro" id="IPR008207">
    <property type="entry name" value="Sig_transdc_His_kin_Hpt_dom"/>
</dbReference>
<dbReference type="GO" id="GO:0006935">
    <property type="term" value="P:chemotaxis"/>
    <property type="evidence" value="ECO:0007669"/>
    <property type="project" value="InterPro"/>
</dbReference>
<evidence type="ECO:0000256" key="5">
    <source>
        <dbReference type="ARBA" id="ARBA00022777"/>
    </source>
</evidence>
<dbReference type="GO" id="GO:0005737">
    <property type="term" value="C:cytoplasm"/>
    <property type="evidence" value="ECO:0007669"/>
    <property type="project" value="InterPro"/>
</dbReference>
<protein>
    <recommendedName>
        <fullName evidence="2">histidine kinase</fullName>
        <ecNumber evidence="2">2.7.13.3</ecNumber>
    </recommendedName>
</protein>
<dbReference type="SMART" id="SM00260">
    <property type="entry name" value="CheW"/>
    <property type="match status" value="1"/>
</dbReference>
<dbReference type="Gene3D" id="2.30.30.40">
    <property type="entry name" value="SH3 Domains"/>
    <property type="match status" value="1"/>
</dbReference>
<sequence length="639" mass="69088">MSEQHPIHDDGMQEIVESFVVEATEIYDGLEGDLLQLEKTPEDEELVDSVFRDVHTVKGTAGFLDLEQLSTLAHRFEEVLDAMREQEVDFEPAMTDVMLCAFDHMKVLTQQVIDRDLEPLEMEPLLDALEAINEGTFEAGAVSLPDPDGGAPEEVGGDAAGGADEPTDADGTGDTEGAASPDAGEPSDDTSSTDGDGGDGDSGRKAPDTIRVEVSRLNQLMDLVGELVLGRNRLLQLITEARTEHDARADTDERLRLDSLLGELEEASDKVDYTTTELQSAIMQTRMVEVGQVFGKFPRVVRDLAREFDKQIDLTVEGEDTELDKSLVEEIGDPLLHLVRNAADHGIEPPEERKEKGKDPRGEIHLSASHAGNHIIIEIADDGAGLDPDALRRKAIEKDVLTEDEATDLSDSEAYQLIFRPGFSTTEEVGQVSGRGVGMDVVKTNLAELNGTIDIDSTPGEGTRFTLKLPLTLAILQSMLVRSGAETFAIPLYAVSEAVRLEPGMIETIQEGEVIEHRDQVIPVMRLGEVLDVQSPGAGGQRADRFTEEQDAYAVVVNVAHRRAALVVDELISQEEVVIKSLGDYLKSVPGIAGSTILGDGQVIMVLDIGEMIQHEEFAAEEEGAEAADADGVPAASSK</sequence>
<dbReference type="EMBL" id="JANUAE010000013">
    <property type="protein sequence ID" value="MCS3711428.1"/>
    <property type="molecule type" value="Genomic_DNA"/>
</dbReference>
<evidence type="ECO:0000256" key="7">
    <source>
        <dbReference type="SAM" id="MobiDB-lite"/>
    </source>
</evidence>
<dbReference type="Pfam" id="PF01584">
    <property type="entry name" value="CheW"/>
    <property type="match status" value="1"/>
</dbReference>
<dbReference type="SUPFAM" id="SSF47226">
    <property type="entry name" value="Histidine-containing phosphotransfer domain, HPT domain"/>
    <property type="match status" value="1"/>
</dbReference>
<dbReference type="SUPFAM" id="SSF55874">
    <property type="entry name" value="ATPase domain of HSP90 chaperone/DNA topoisomerase II/histidine kinase"/>
    <property type="match status" value="1"/>
</dbReference>
<dbReference type="SMART" id="SM01231">
    <property type="entry name" value="H-kinase_dim"/>
    <property type="match status" value="1"/>
</dbReference>
<dbReference type="SMART" id="SM00387">
    <property type="entry name" value="HATPase_c"/>
    <property type="match status" value="1"/>
</dbReference>
<name>A0A9X2QA02_9BACT</name>
<evidence type="ECO:0000256" key="1">
    <source>
        <dbReference type="ARBA" id="ARBA00000085"/>
    </source>
</evidence>
<dbReference type="Gene3D" id="3.30.565.10">
    <property type="entry name" value="Histidine kinase-like ATPase, C-terminal domain"/>
    <property type="match status" value="1"/>
</dbReference>
<dbReference type="PROSITE" id="PS50109">
    <property type="entry name" value="HIS_KIN"/>
    <property type="match status" value="1"/>
</dbReference>
<dbReference type="Pfam" id="PF02895">
    <property type="entry name" value="H-kinase_dim"/>
    <property type="match status" value="1"/>
</dbReference>
<keyword evidence="5 8" id="KW-0418">Kinase</keyword>
<dbReference type="InterPro" id="IPR036061">
    <property type="entry name" value="CheW-like_dom_sf"/>
</dbReference>
<feature type="modified residue" description="Phosphohistidine" evidence="6">
    <location>
        <position position="55"/>
    </location>
</feature>
<dbReference type="InterPro" id="IPR004358">
    <property type="entry name" value="Sig_transdc_His_kin-like_C"/>
</dbReference>
<evidence type="ECO:0000256" key="2">
    <source>
        <dbReference type="ARBA" id="ARBA00012438"/>
    </source>
</evidence>
<dbReference type="GO" id="GO:0000155">
    <property type="term" value="F:phosphorelay sensor kinase activity"/>
    <property type="evidence" value="ECO:0007669"/>
    <property type="project" value="InterPro"/>
</dbReference>
<evidence type="ECO:0000313" key="8">
    <source>
        <dbReference type="EMBL" id="MCS3711428.1"/>
    </source>
</evidence>
<dbReference type="Pfam" id="PF02518">
    <property type="entry name" value="HATPase_c"/>
    <property type="match status" value="1"/>
</dbReference>
<dbReference type="InterPro" id="IPR004105">
    <property type="entry name" value="CheA-like_dim"/>
</dbReference>
<accession>A0A9X2QA02</accession>
<dbReference type="CDD" id="cd16916">
    <property type="entry name" value="HATPase_CheA-like"/>
    <property type="match status" value="1"/>
</dbReference>
<feature type="compositionally biased region" description="Low complexity" evidence="7">
    <location>
        <begin position="145"/>
        <end position="154"/>
    </location>
</feature>
<feature type="region of interest" description="Disordered" evidence="7">
    <location>
        <begin position="343"/>
        <end position="362"/>
    </location>
</feature>
<dbReference type="SMART" id="SM00073">
    <property type="entry name" value="HPT"/>
    <property type="match status" value="1"/>
</dbReference>
<dbReference type="SUPFAM" id="SSF50341">
    <property type="entry name" value="CheW-like"/>
    <property type="match status" value="1"/>
</dbReference>
<gene>
    <name evidence="8" type="ORF">GGP61_003061</name>
</gene>
<dbReference type="PANTHER" id="PTHR43395">
    <property type="entry name" value="SENSOR HISTIDINE KINASE CHEA"/>
    <property type="match status" value="1"/>
</dbReference>
<dbReference type="PRINTS" id="PR00344">
    <property type="entry name" value="BCTRLSENSOR"/>
</dbReference>
<dbReference type="CDD" id="cd00731">
    <property type="entry name" value="CheA_reg"/>
    <property type="match status" value="1"/>
</dbReference>